<dbReference type="Proteomes" id="UP000030754">
    <property type="component" value="Unassembled WGS sequence"/>
</dbReference>
<accession>U6MHY1</accession>
<dbReference type="EMBL" id="HG722331">
    <property type="protein sequence ID" value="CDJ62039.1"/>
    <property type="molecule type" value="Genomic_DNA"/>
</dbReference>
<dbReference type="RefSeq" id="XP_013439401.1">
    <property type="nucleotide sequence ID" value="XM_013583947.1"/>
</dbReference>
<dbReference type="GeneID" id="25470384"/>
<sequence>MPPLSPASQPPQQQQQQQQSCVSTVQQQQQHAAFLLSDAAQLQQKVLSEVSKFEEHILLLRDFLLHFADEFADEQQQQQQRHGEFKYRNYLYFGSSSSSGEKGKGFGVYEGLLVNTCRYMELLHAAADLLLQDTDLFAAAAEEAAAAAAAAAADPAALAAGLETPAAADRSAALRAKKFDPWRRIRARDMAARGVPAHLRHTL</sequence>
<reference evidence="1" key="2">
    <citation type="submission" date="2013-10" db="EMBL/GenBank/DDBJ databases">
        <authorList>
            <person name="Aslett M."/>
        </authorList>
    </citation>
    <scope>NUCLEOTIDE SEQUENCE [LARGE SCALE GENOMIC DNA]</scope>
    <source>
        <strain evidence="1">Houghton</strain>
    </source>
</reference>
<protein>
    <submittedName>
        <fullName evidence="1">Uncharacterized protein</fullName>
    </submittedName>
</protein>
<gene>
    <name evidence="1" type="ORF">ENH_00001870</name>
</gene>
<keyword evidence="2" id="KW-1185">Reference proteome</keyword>
<proteinExistence type="predicted"/>
<dbReference type="AlphaFoldDB" id="U6MHY1"/>
<evidence type="ECO:0000313" key="1">
    <source>
        <dbReference type="EMBL" id="CDJ62039.1"/>
    </source>
</evidence>
<organism evidence="1 2">
    <name type="scientific">Eimeria necatrix</name>
    <dbReference type="NCBI Taxonomy" id="51315"/>
    <lineage>
        <taxon>Eukaryota</taxon>
        <taxon>Sar</taxon>
        <taxon>Alveolata</taxon>
        <taxon>Apicomplexa</taxon>
        <taxon>Conoidasida</taxon>
        <taxon>Coccidia</taxon>
        <taxon>Eucoccidiorida</taxon>
        <taxon>Eimeriorina</taxon>
        <taxon>Eimeriidae</taxon>
        <taxon>Eimeria</taxon>
    </lineage>
</organism>
<name>U6MHY1_9EIME</name>
<dbReference type="OrthoDB" id="354749at2759"/>
<reference evidence="1" key="1">
    <citation type="submission" date="2013-10" db="EMBL/GenBank/DDBJ databases">
        <title>Genomic analysis of the causative agents of coccidiosis in chickens.</title>
        <authorList>
            <person name="Reid A.J."/>
            <person name="Blake D."/>
            <person name="Billington K."/>
            <person name="Browne H."/>
            <person name="Dunn M."/>
            <person name="Hung S."/>
            <person name="Kawahara F."/>
            <person name="Miranda-Saavedra D."/>
            <person name="Mourier T."/>
            <person name="Nagra H."/>
            <person name="Otto T.D."/>
            <person name="Rawlings N."/>
            <person name="Sanchez A."/>
            <person name="Sanders M."/>
            <person name="Subramaniam C."/>
            <person name="Tay Y."/>
            <person name="Dear P."/>
            <person name="Doerig C."/>
            <person name="Gruber A."/>
            <person name="Parkinson J."/>
            <person name="Shirley M."/>
            <person name="Wan K.L."/>
            <person name="Berriman M."/>
            <person name="Tomley F."/>
            <person name="Pain A."/>
        </authorList>
    </citation>
    <scope>NUCLEOTIDE SEQUENCE [LARGE SCALE GENOMIC DNA]</scope>
    <source>
        <strain evidence="1">Houghton</strain>
    </source>
</reference>
<dbReference type="VEuPathDB" id="ToxoDB:ENH_00001870"/>
<evidence type="ECO:0000313" key="2">
    <source>
        <dbReference type="Proteomes" id="UP000030754"/>
    </source>
</evidence>